<keyword evidence="3" id="KW-0520">NAD</keyword>
<dbReference type="Gene3D" id="3.40.50.10140">
    <property type="entry name" value="Toll/interleukin-1 receptor homology (TIR) domain"/>
    <property type="match status" value="1"/>
</dbReference>
<dbReference type="PROSITE" id="PS50104">
    <property type="entry name" value="TIR"/>
    <property type="match status" value="1"/>
</dbReference>
<dbReference type="Pfam" id="PF01582">
    <property type="entry name" value="TIR"/>
    <property type="match status" value="1"/>
</dbReference>
<reference evidence="6 7" key="1">
    <citation type="journal article" date="2014" name="PLoS ONE">
        <title>Global Analysis of Gene Expression Profiles in Physic Nut (Jatropha curcas L.) Seedlings Exposed to Salt Stress.</title>
        <authorList>
            <person name="Zhang L."/>
            <person name="Zhang C."/>
            <person name="Wu P."/>
            <person name="Chen Y."/>
            <person name="Li M."/>
            <person name="Jiang H."/>
            <person name="Wu G."/>
        </authorList>
    </citation>
    <scope>NUCLEOTIDE SEQUENCE [LARGE SCALE GENOMIC DNA]</scope>
    <source>
        <strain evidence="7">cv. GZQX0401</strain>
        <tissue evidence="6">Young leaves</tissue>
    </source>
</reference>
<comment type="catalytic activity">
    <reaction evidence="4">
        <text>NAD(+) + H2O = ADP-D-ribose + nicotinamide + H(+)</text>
        <dbReference type="Rhea" id="RHEA:16301"/>
        <dbReference type="ChEBI" id="CHEBI:15377"/>
        <dbReference type="ChEBI" id="CHEBI:15378"/>
        <dbReference type="ChEBI" id="CHEBI:17154"/>
        <dbReference type="ChEBI" id="CHEBI:57540"/>
        <dbReference type="ChEBI" id="CHEBI:57967"/>
        <dbReference type="EC" id="3.2.2.6"/>
    </reaction>
    <physiologicalReaction direction="left-to-right" evidence="4">
        <dbReference type="Rhea" id="RHEA:16302"/>
    </physiologicalReaction>
</comment>
<dbReference type="STRING" id="180498.A0A067L414"/>
<proteinExistence type="predicted"/>
<dbReference type="SMART" id="SM00255">
    <property type="entry name" value="TIR"/>
    <property type="match status" value="1"/>
</dbReference>
<dbReference type="InterPro" id="IPR000157">
    <property type="entry name" value="TIR_dom"/>
</dbReference>
<organism evidence="6 7">
    <name type="scientific">Jatropha curcas</name>
    <name type="common">Barbados nut</name>
    <dbReference type="NCBI Taxonomy" id="180498"/>
    <lineage>
        <taxon>Eukaryota</taxon>
        <taxon>Viridiplantae</taxon>
        <taxon>Streptophyta</taxon>
        <taxon>Embryophyta</taxon>
        <taxon>Tracheophyta</taxon>
        <taxon>Spermatophyta</taxon>
        <taxon>Magnoliopsida</taxon>
        <taxon>eudicotyledons</taxon>
        <taxon>Gunneridae</taxon>
        <taxon>Pentapetalae</taxon>
        <taxon>rosids</taxon>
        <taxon>fabids</taxon>
        <taxon>Malpighiales</taxon>
        <taxon>Euphorbiaceae</taxon>
        <taxon>Crotonoideae</taxon>
        <taxon>Jatropheae</taxon>
        <taxon>Jatropha</taxon>
    </lineage>
</organism>
<dbReference type="FunFam" id="3.40.50.10140:FF:000007">
    <property type="entry name" value="Disease resistance protein (TIR-NBS-LRR class)"/>
    <property type="match status" value="1"/>
</dbReference>
<dbReference type="InterPro" id="IPR035897">
    <property type="entry name" value="Toll_tir_struct_dom_sf"/>
</dbReference>
<keyword evidence="7" id="KW-1185">Reference proteome</keyword>
<protein>
    <recommendedName>
        <fullName evidence="1">ADP-ribosyl cyclase/cyclic ADP-ribose hydrolase</fullName>
        <ecNumber evidence="1">3.2.2.6</ecNumber>
    </recommendedName>
</protein>
<dbReference type="GO" id="GO:0007165">
    <property type="term" value="P:signal transduction"/>
    <property type="evidence" value="ECO:0007669"/>
    <property type="project" value="InterPro"/>
</dbReference>
<keyword evidence="2" id="KW-0378">Hydrolase</keyword>
<dbReference type="GO" id="GO:0061809">
    <property type="term" value="F:NAD+ nucleosidase activity, cyclic ADP-ribose generating"/>
    <property type="evidence" value="ECO:0007669"/>
    <property type="project" value="UniProtKB-EC"/>
</dbReference>
<dbReference type="EMBL" id="KK914355">
    <property type="protein sequence ID" value="KDP38829.1"/>
    <property type="molecule type" value="Genomic_DNA"/>
</dbReference>
<evidence type="ECO:0000313" key="7">
    <source>
        <dbReference type="Proteomes" id="UP000027138"/>
    </source>
</evidence>
<name>A0A067L414_JATCU</name>
<evidence type="ECO:0000256" key="3">
    <source>
        <dbReference type="ARBA" id="ARBA00023027"/>
    </source>
</evidence>
<dbReference type="SUPFAM" id="SSF52200">
    <property type="entry name" value="Toll/Interleukin receptor TIR domain"/>
    <property type="match status" value="1"/>
</dbReference>
<gene>
    <name evidence="6" type="ORF">JCGZ_04986</name>
</gene>
<evidence type="ECO:0000256" key="2">
    <source>
        <dbReference type="ARBA" id="ARBA00022801"/>
    </source>
</evidence>
<evidence type="ECO:0000256" key="1">
    <source>
        <dbReference type="ARBA" id="ARBA00011982"/>
    </source>
</evidence>
<dbReference type="EC" id="3.2.2.6" evidence="1"/>
<evidence type="ECO:0000313" key="6">
    <source>
        <dbReference type="EMBL" id="KDP38829.1"/>
    </source>
</evidence>
<dbReference type="OrthoDB" id="6160824at2759"/>
<dbReference type="AlphaFoldDB" id="A0A067L414"/>
<evidence type="ECO:0000259" key="5">
    <source>
        <dbReference type="PROSITE" id="PS50104"/>
    </source>
</evidence>
<dbReference type="PANTHER" id="PTHR32009:SF39">
    <property type="entry name" value="TIR DOMAIN-CONTAINING PROTEIN"/>
    <property type="match status" value="1"/>
</dbReference>
<dbReference type="Proteomes" id="UP000027138">
    <property type="component" value="Unassembled WGS sequence"/>
</dbReference>
<sequence length="192" mass="21261">MGSSFSCFASTSSQQTPSFIINANSASSPSSKSSQLTPSELNKHEVFINFRGKDIRDGFLSFLFESLKEKGIDTFKDENLKTGTEITPALKQTIQESCISIAIFSKNYADSPWCLDELVVINECREKSGQIVLPVFYRVDPTDVQELRGPFARALARLLKDHSDSSHNLGGWCHALKTISNDLSAFVSNEIK</sequence>
<feature type="domain" description="TIR" evidence="5">
    <location>
        <begin position="42"/>
        <end position="179"/>
    </location>
</feature>
<accession>A0A067L414</accession>
<evidence type="ECO:0000256" key="4">
    <source>
        <dbReference type="ARBA" id="ARBA00047304"/>
    </source>
</evidence>
<dbReference type="PANTHER" id="PTHR32009">
    <property type="entry name" value="TMV RESISTANCE PROTEIN N-LIKE"/>
    <property type="match status" value="1"/>
</dbReference>